<dbReference type="SUPFAM" id="SSF51556">
    <property type="entry name" value="Metallo-dependent hydrolases"/>
    <property type="match status" value="1"/>
</dbReference>
<sequence>MNRIKQSLICCACMLWVCQALAQDTRVQRIHEEALVIDAHNDVLYRSVMRGKDIGRRIQTGHSDLPRLREGGVDVQVFAVWCDEKYGEGTAFAYANKQIDALMSVIRDYPGAIALATDVKSIKQVVSQGKIAALIGIEGGHMIESRIDYLDSLFKRGARYLTLTWNNSLPWASSATDEARNPQRLKHKGLNDFGRQVVRRMNELGMMVDLSHVGRQTFFDVMQVTTKPILVSHSNAYALMAHPRNLQDDQIKAVAENGGVICLNFYSGFLDPIHYAKINQLYKKYVAVHDTVKRSTDAKYNLLPPTAKEQLRPSLSILLDHIDYMVNVAGINHVGIGSDFDGITSTPKGLDDCRDFPKITAGLLQRGYSEADIRKILGENVLRVMEAQEE</sequence>
<dbReference type="InterPro" id="IPR032466">
    <property type="entry name" value="Metal_Hydrolase"/>
</dbReference>
<evidence type="ECO:0000313" key="3">
    <source>
        <dbReference type="Proteomes" id="UP001595526"/>
    </source>
</evidence>
<dbReference type="PANTHER" id="PTHR10443">
    <property type="entry name" value="MICROSOMAL DIPEPTIDASE"/>
    <property type="match status" value="1"/>
</dbReference>
<reference evidence="3" key="1">
    <citation type="journal article" date="2019" name="Int. J. Syst. Evol. Microbiol.">
        <title>The Global Catalogue of Microorganisms (GCM) 10K type strain sequencing project: providing services to taxonomists for standard genome sequencing and annotation.</title>
        <authorList>
            <consortium name="The Broad Institute Genomics Platform"/>
            <consortium name="The Broad Institute Genome Sequencing Center for Infectious Disease"/>
            <person name="Wu L."/>
            <person name="Ma J."/>
        </authorList>
    </citation>
    <scope>NUCLEOTIDE SEQUENCE [LARGE SCALE GENOMIC DNA]</scope>
    <source>
        <strain evidence="3">KCTC 52416</strain>
    </source>
</reference>
<organism evidence="2 3">
    <name type="scientific">Parapedobacter deserti</name>
    <dbReference type="NCBI Taxonomy" id="1912957"/>
    <lineage>
        <taxon>Bacteria</taxon>
        <taxon>Pseudomonadati</taxon>
        <taxon>Bacteroidota</taxon>
        <taxon>Sphingobacteriia</taxon>
        <taxon>Sphingobacteriales</taxon>
        <taxon>Sphingobacteriaceae</taxon>
        <taxon>Parapedobacter</taxon>
    </lineage>
</organism>
<dbReference type="InterPro" id="IPR008257">
    <property type="entry name" value="Pept_M19"/>
</dbReference>
<accession>A0ABV7JGJ1</accession>
<proteinExistence type="predicted"/>
<evidence type="ECO:0000313" key="2">
    <source>
        <dbReference type="EMBL" id="MFC3197179.1"/>
    </source>
</evidence>
<protein>
    <submittedName>
        <fullName evidence="2">Dipeptidase</fullName>
    </submittedName>
</protein>
<dbReference type="Pfam" id="PF01244">
    <property type="entry name" value="Peptidase_M19"/>
    <property type="match status" value="1"/>
</dbReference>
<keyword evidence="3" id="KW-1185">Reference proteome</keyword>
<dbReference type="PROSITE" id="PS51365">
    <property type="entry name" value="RENAL_DIPEPTIDASE_2"/>
    <property type="match status" value="1"/>
</dbReference>
<comment type="caution">
    <text evidence="2">The sequence shown here is derived from an EMBL/GenBank/DDBJ whole genome shotgun (WGS) entry which is preliminary data.</text>
</comment>
<feature type="signal peptide" evidence="1">
    <location>
        <begin position="1"/>
        <end position="22"/>
    </location>
</feature>
<keyword evidence="1" id="KW-0732">Signal</keyword>
<dbReference type="Gene3D" id="3.20.20.140">
    <property type="entry name" value="Metal-dependent hydrolases"/>
    <property type="match status" value="1"/>
</dbReference>
<dbReference type="EMBL" id="JBHRTA010000016">
    <property type="protein sequence ID" value="MFC3197179.1"/>
    <property type="molecule type" value="Genomic_DNA"/>
</dbReference>
<dbReference type="Proteomes" id="UP001595526">
    <property type="component" value="Unassembled WGS sequence"/>
</dbReference>
<evidence type="ECO:0000256" key="1">
    <source>
        <dbReference type="SAM" id="SignalP"/>
    </source>
</evidence>
<dbReference type="RefSeq" id="WP_379020623.1">
    <property type="nucleotide sequence ID" value="NZ_JBHRTA010000016.1"/>
</dbReference>
<dbReference type="CDD" id="cd01301">
    <property type="entry name" value="rDP_like"/>
    <property type="match status" value="1"/>
</dbReference>
<name>A0ABV7JGJ1_9SPHI</name>
<gene>
    <name evidence="2" type="ORF">ACFOET_06115</name>
</gene>
<dbReference type="PANTHER" id="PTHR10443:SF12">
    <property type="entry name" value="DIPEPTIDASE"/>
    <property type="match status" value="1"/>
</dbReference>
<feature type="chain" id="PRO_5046399011" evidence="1">
    <location>
        <begin position="23"/>
        <end position="390"/>
    </location>
</feature>